<keyword evidence="3" id="KW-1185">Reference proteome</keyword>
<gene>
    <name evidence="1" type="ORF">HINF_LOCUS66551</name>
    <name evidence="2" type="ORF">HINF_LOCUS8318</name>
</gene>
<dbReference type="EMBL" id="CATOUU010001186">
    <property type="protein sequence ID" value="CAI9978906.1"/>
    <property type="molecule type" value="Genomic_DNA"/>
</dbReference>
<name>A0AA86RQM2_9EUKA</name>
<comment type="caution">
    <text evidence="1">The sequence shown here is derived from an EMBL/GenBank/DDBJ whole genome shotgun (WGS) entry which is preliminary data.</text>
</comment>
<dbReference type="AlphaFoldDB" id="A0AA86RQM2"/>
<organism evidence="1">
    <name type="scientific">Hexamita inflata</name>
    <dbReference type="NCBI Taxonomy" id="28002"/>
    <lineage>
        <taxon>Eukaryota</taxon>
        <taxon>Metamonada</taxon>
        <taxon>Diplomonadida</taxon>
        <taxon>Hexamitidae</taxon>
        <taxon>Hexamitinae</taxon>
        <taxon>Hexamita</taxon>
    </lineage>
</organism>
<reference evidence="2 3" key="2">
    <citation type="submission" date="2024-07" db="EMBL/GenBank/DDBJ databases">
        <authorList>
            <person name="Akdeniz Z."/>
        </authorList>
    </citation>
    <scope>NUCLEOTIDE SEQUENCE [LARGE SCALE GENOMIC DNA]</scope>
</reference>
<evidence type="ECO:0000313" key="1">
    <source>
        <dbReference type="EMBL" id="CAI9978906.1"/>
    </source>
</evidence>
<reference evidence="1" key="1">
    <citation type="submission" date="2023-06" db="EMBL/GenBank/DDBJ databases">
        <authorList>
            <person name="Kurt Z."/>
        </authorList>
    </citation>
    <scope>NUCLEOTIDE SEQUENCE</scope>
</reference>
<dbReference type="Proteomes" id="UP001642409">
    <property type="component" value="Unassembled WGS sequence"/>
</dbReference>
<dbReference type="EMBL" id="CAXDID020000017">
    <property type="protein sequence ID" value="CAL5984857.1"/>
    <property type="molecule type" value="Genomic_DNA"/>
</dbReference>
<proteinExistence type="predicted"/>
<protein>
    <submittedName>
        <fullName evidence="2">Hypothetical_protein</fullName>
    </submittedName>
</protein>
<evidence type="ECO:0000313" key="3">
    <source>
        <dbReference type="Proteomes" id="UP001642409"/>
    </source>
</evidence>
<accession>A0AA86RQM2</accession>
<evidence type="ECO:0000313" key="2">
    <source>
        <dbReference type="EMBL" id="CAL5984857.1"/>
    </source>
</evidence>
<sequence>MKSMKSNLAAANVQRAKNMEHKNQKKQLLETVNLKERVEYLQNKLNQFEQMQYNYFSRQIQGFGPIMNLMMKRFQHKAETGNNKQMDDIEIQFWIIIKIQSPMIYNLLREQFNLYHADTIDKFKYAQNLIKQSNDEEKNAANQIFLHKLAKIQHKIQIKTENKIVVHYIENLGQFAW</sequence>